<dbReference type="RefSeq" id="YP_009853660.1">
    <property type="nucleotide sequence ID" value="NC_048823.1"/>
</dbReference>
<gene>
    <name evidence="1" type="primary">1</name>
    <name evidence="1" type="ORF">PBI_UNTOUCHABLE_1</name>
</gene>
<evidence type="ECO:0000313" key="2">
    <source>
        <dbReference type="Proteomes" id="UP000423529"/>
    </source>
</evidence>
<reference evidence="1 2" key="1">
    <citation type="submission" date="2019-10" db="EMBL/GenBank/DDBJ databases">
        <authorList>
            <person name="Divens A.M."/>
            <person name="Fryberger R.B."/>
            <person name="Garlena R.A."/>
            <person name="Russell D.A."/>
            <person name="Pope W.H."/>
            <person name="Jacobs-Sera D."/>
            <person name="Hatfull G.F."/>
        </authorList>
    </citation>
    <scope>NUCLEOTIDE SEQUENCE [LARGE SCALE GENOMIC DNA]</scope>
</reference>
<evidence type="ECO:0000313" key="1">
    <source>
        <dbReference type="EMBL" id="QGJ89046.1"/>
    </source>
</evidence>
<accession>A0A649V9P0</accession>
<organism evidence="1 2">
    <name type="scientific">Gordonia phage Untouchable</name>
    <dbReference type="NCBI Taxonomy" id="2656542"/>
    <lineage>
        <taxon>Viruses</taxon>
        <taxon>Duplodnaviria</taxon>
        <taxon>Heunggongvirae</taxon>
        <taxon>Uroviricota</taxon>
        <taxon>Caudoviricetes</taxon>
        <taxon>Deejayvirinae</taxon>
        <taxon>Kenoshavirus</taxon>
        <taxon>Kenoshavirus untouchable</taxon>
    </lineage>
</organism>
<dbReference type="EMBL" id="MN585982">
    <property type="protein sequence ID" value="QGJ89046.1"/>
    <property type="molecule type" value="Genomic_DNA"/>
</dbReference>
<dbReference type="GeneID" id="55624439"/>
<keyword evidence="2" id="KW-1185">Reference proteome</keyword>
<sequence>MQTSFCIVTTDKVYRLLGKLMTNPKPTVGRIVHYQSYGTPGGEYLPEARAAVITTVYTDKLPELADPSKVHVGLCVLNPTGMFFNQLVPFAEVPTPGHWNWPPQV</sequence>
<protein>
    <submittedName>
        <fullName evidence="1">Uncharacterized protein</fullName>
    </submittedName>
</protein>
<dbReference type="Proteomes" id="UP000423529">
    <property type="component" value="Segment"/>
</dbReference>
<name>A0A649V9P0_9CAUD</name>
<proteinExistence type="predicted"/>
<dbReference type="KEGG" id="vg:55624439"/>